<sequence>MIATNFVVIGVGNEYRRDDGVGPAVARAVGRSRPGWRVLISDGEPTAMLDAWAGTRLAVVVDATVGTGPPGAIRRHEIGDASLARRPRHAGSHSLGPAEAWALSRTLGVDPGRVVVFTLEVAEVGYGVGLTPATAAALPAVVRAVIDECER</sequence>
<gene>
    <name evidence="5" type="ORF">Z051_10790</name>
</gene>
<comment type="similarity">
    <text evidence="1">Belongs to the peptidase A31 family.</text>
</comment>
<dbReference type="PANTHER" id="PTHR30302:SF1">
    <property type="entry name" value="HYDROGENASE 2 MATURATION PROTEASE"/>
    <property type="match status" value="1"/>
</dbReference>
<dbReference type="GO" id="GO:0004190">
    <property type="term" value="F:aspartic-type endopeptidase activity"/>
    <property type="evidence" value="ECO:0007669"/>
    <property type="project" value="UniProtKB-KW"/>
</dbReference>
<evidence type="ECO:0000256" key="1">
    <source>
        <dbReference type="ARBA" id="ARBA00006814"/>
    </source>
</evidence>
<keyword evidence="2 5" id="KW-0645">Protease</keyword>
<dbReference type="RefSeq" id="WP_054372668.1">
    <property type="nucleotide sequence ID" value="NZ_AZYO01000022.1"/>
</dbReference>
<organism evidence="5 6">
    <name type="scientific">Rhodococcus rhodochrous KG-21</name>
    <dbReference type="NCBI Taxonomy" id="1441923"/>
    <lineage>
        <taxon>Bacteria</taxon>
        <taxon>Bacillati</taxon>
        <taxon>Actinomycetota</taxon>
        <taxon>Actinomycetes</taxon>
        <taxon>Mycobacteriales</taxon>
        <taxon>Nocardiaceae</taxon>
        <taxon>Rhodococcus</taxon>
    </lineage>
</organism>
<dbReference type="EMBL" id="AZYO01000022">
    <property type="protein sequence ID" value="KOS56203.1"/>
    <property type="molecule type" value="Genomic_DNA"/>
</dbReference>
<dbReference type="GO" id="GO:0008047">
    <property type="term" value="F:enzyme activator activity"/>
    <property type="evidence" value="ECO:0007669"/>
    <property type="project" value="InterPro"/>
</dbReference>
<accession>A0A0M9WP16</accession>
<dbReference type="PATRIC" id="fig|1441923.3.peg.2382"/>
<keyword evidence="3" id="KW-0064">Aspartyl protease</keyword>
<evidence type="ECO:0000256" key="4">
    <source>
        <dbReference type="ARBA" id="ARBA00022801"/>
    </source>
</evidence>
<evidence type="ECO:0000256" key="2">
    <source>
        <dbReference type="ARBA" id="ARBA00022670"/>
    </source>
</evidence>
<name>A0A0M9WP16_RHORH</name>
<comment type="caution">
    <text evidence="5">The sequence shown here is derived from an EMBL/GenBank/DDBJ whole genome shotgun (WGS) entry which is preliminary data.</text>
</comment>
<reference evidence="5 6" key="1">
    <citation type="journal article" date="2015" name="Genome Announc.">
        <title>Draft Genome Sequence of Rhodococcus rhodochrous Strain KG-21, a Soil Isolate from Oil Fields of Krishna-Godavari Basin, India.</title>
        <authorList>
            <person name="Dawar C."/>
            <person name="Aggarwal R.K."/>
        </authorList>
    </citation>
    <scope>NUCLEOTIDE SEQUENCE [LARGE SCALE GENOMIC DNA]</scope>
    <source>
        <strain evidence="5 6">KG-21</strain>
    </source>
</reference>
<evidence type="ECO:0000313" key="6">
    <source>
        <dbReference type="Proteomes" id="UP000037712"/>
    </source>
</evidence>
<dbReference type="SUPFAM" id="SSF53163">
    <property type="entry name" value="HybD-like"/>
    <property type="match status" value="1"/>
</dbReference>
<proteinExistence type="inferred from homology"/>
<keyword evidence="4" id="KW-0378">Hydrolase</keyword>
<dbReference type="GO" id="GO:0016485">
    <property type="term" value="P:protein processing"/>
    <property type="evidence" value="ECO:0007669"/>
    <property type="project" value="TreeGrafter"/>
</dbReference>
<dbReference type="NCBIfam" id="TIGR00072">
    <property type="entry name" value="hydrog_prot"/>
    <property type="match status" value="1"/>
</dbReference>
<protein>
    <submittedName>
        <fullName evidence="5">Hydrogenase maturation protease</fullName>
    </submittedName>
</protein>
<evidence type="ECO:0000256" key="3">
    <source>
        <dbReference type="ARBA" id="ARBA00022750"/>
    </source>
</evidence>
<reference evidence="6" key="2">
    <citation type="submission" date="2015-01" db="EMBL/GenBank/DDBJ databases">
        <title>Draft genome sequence of potential hydrocarbon metabolising strain of Rhodococcus rhodochrous.</title>
        <authorList>
            <person name="Aggarwal R.K."/>
            <person name="Dawar C."/>
        </authorList>
    </citation>
    <scope>NUCLEOTIDE SEQUENCE [LARGE SCALE GENOMIC DNA]</scope>
    <source>
        <strain evidence="6">KG-21</strain>
    </source>
</reference>
<dbReference type="InterPro" id="IPR023430">
    <property type="entry name" value="Pept_HybD-like_dom_sf"/>
</dbReference>
<dbReference type="InterPro" id="IPR000671">
    <property type="entry name" value="Peptidase_A31"/>
</dbReference>
<dbReference type="CDD" id="cd00518">
    <property type="entry name" value="H2MP"/>
    <property type="match status" value="1"/>
</dbReference>
<dbReference type="Gene3D" id="3.40.50.1450">
    <property type="entry name" value="HybD-like"/>
    <property type="match status" value="1"/>
</dbReference>
<dbReference type="AlphaFoldDB" id="A0A0M9WP16"/>
<evidence type="ECO:0000313" key="5">
    <source>
        <dbReference type="EMBL" id="KOS56203.1"/>
    </source>
</evidence>
<dbReference type="Proteomes" id="UP000037712">
    <property type="component" value="Unassembled WGS sequence"/>
</dbReference>
<dbReference type="PANTHER" id="PTHR30302">
    <property type="entry name" value="HYDROGENASE 1 MATURATION PROTEASE"/>
    <property type="match status" value="1"/>
</dbReference>